<dbReference type="InterPro" id="IPR029046">
    <property type="entry name" value="LolA/LolB/LppX"/>
</dbReference>
<proteinExistence type="predicted"/>
<dbReference type="EMBL" id="SNRY01000166">
    <property type="protein sequence ID" value="KAA6345541.1"/>
    <property type="molecule type" value="Genomic_DNA"/>
</dbReference>
<dbReference type="Pfam" id="PF16584">
    <property type="entry name" value="LolA_2"/>
    <property type="match status" value="1"/>
</dbReference>
<dbReference type="AlphaFoldDB" id="A0A5J4SJM4"/>
<dbReference type="PANTHER" id="PTHR35869:SF1">
    <property type="entry name" value="OUTER-MEMBRANE LIPOPROTEIN CARRIER PROTEIN"/>
    <property type="match status" value="1"/>
</dbReference>
<accession>A0A5J4SJM4</accession>
<dbReference type="PANTHER" id="PTHR35869">
    <property type="entry name" value="OUTER-MEMBRANE LIPOPROTEIN CARRIER PROTEIN"/>
    <property type="match status" value="1"/>
</dbReference>
<dbReference type="Gene3D" id="2.50.20.10">
    <property type="entry name" value="Lipoprotein localisation LolA/LolB/LppX"/>
    <property type="match status" value="1"/>
</dbReference>
<organism evidence="1">
    <name type="scientific">termite gut metagenome</name>
    <dbReference type="NCBI Taxonomy" id="433724"/>
    <lineage>
        <taxon>unclassified sequences</taxon>
        <taxon>metagenomes</taxon>
        <taxon>organismal metagenomes</taxon>
    </lineage>
</organism>
<protein>
    <recommendedName>
        <fullName evidence="2">Outer-membrane lipoprotein carrier protein</fullName>
    </recommendedName>
</protein>
<dbReference type="CDD" id="cd16325">
    <property type="entry name" value="LolA"/>
    <property type="match status" value="1"/>
</dbReference>
<reference evidence="1" key="1">
    <citation type="submission" date="2019-03" db="EMBL/GenBank/DDBJ databases">
        <title>Single cell metagenomics reveals metabolic interactions within the superorganism composed of flagellate Streblomastix strix and complex community of Bacteroidetes bacteria on its surface.</title>
        <authorList>
            <person name="Treitli S.C."/>
            <person name="Kolisko M."/>
            <person name="Husnik F."/>
            <person name="Keeling P."/>
            <person name="Hampl V."/>
        </authorList>
    </citation>
    <scope>NUCLEOTIDE SEQUENCE</scope>
    <source>
        <strain evidence="1">STM</strain>
    </source>
</reference>
<gene>
    <name evidence="1" type="ORF">EZS27_006899</name>
</gene>
<comment type="caution">
    <text evidence="1">The sequence shown here is derived from an EMBL/GenBank/DDBJ whole genome shotgun (WGS) entry which is preliminary data.</text>
</comment>
<dbReference type="InterPro" id="IPR004564">
    <property type="entry name" value="OM_lipoprot_carrier_LolA-like"/>
</dbReference>
<name>A0A5J4SJM4_9ZZZZ</name>
<evidence type="ECO:0008006" key="2">
    <source>
        <dbReference type="Google" id="ProtNLM"/>
    </source>
</evidence>
<evidence type="ECO:0000313" key="1">
    <source>
        <dbReference type="EMBL" id="KAA6345541.1"/>
    </source>
</evidence>
<sequence length="215" mass="24937">MKRTFYFLLTTALFILPLEAQTEQKATKNILDNMVAAFHANGGTKADFTVKVSQKNQPPTEFQGTLQLKGEKFLLKTDQVTIWFDGKTQWSYWDSTNEINITTPTSEELQSINPYALLSVYQKGFEYKTGTLTHFQGKSVYEIILTAMDKKQEISSIRLYIAKDTYQPVYIMMEQQGGNSSEITIIRYQIKQRYDDTVFTFNKKQYPDIEIIDLR</sequence>
<dbReference type="SUPFAM" id="SSF89392">
    <property type="entry name" value="Prokaryotic lipoproteins and lipoprotein localization factors"/>
    <property type="match status" value="1"/>
</dbReference>